<dbReference type="EMBL" id="VHLG01000017">
    <property type="protein sequence ID" value="TPW27466.1"/>
    <property type="molecule type" value="Genomic_DNA"/>
</dbReference>
<feature type="transmembrane region" description="Helical" evidence="1">
    <location>
        <begin position="41"/>
        <end position="62"/>
    </location>
</feature>
<keyword evidence="1" id="KW-0812">Transmembrane</keyword>
<accession>A0A506U1Y9</accession>
<gene>
    <name evidence="2" type="ORF">FJU08_19810</name>
</gene>
<organism evidence="2 3">
    <name type="scientific">Martelella alba</name>
    <dbReference type="NCBI Taxonomy" id="2590451"/>
    <lineage>
        <taxon>Bacteria</taxon>
        <taxon>Pseudomonadati</taxon>
        <taxon>Pseudomonadota</taxon>
        <taxon>Alphaproteobacteria</taxon>
        <taxon>Hyphomicrobiales</taxon>
        <taxon>Aurantimonadaceae</taxon>
        <taxon>Martelella</taxon>
    </lineage>
</organism>
<evidence type="ECO:0000256" key="1">
    <source>
        <dbReference type="SAM" id="Phobius"/>
    </source>
</evidence>
<evidence type="ECO:0000313" key="2">
    <source>
        <dbReference type="EMBL" id="TPW27466.1"/>
    </source>
</evidence>
<sequence length="67" mass="7462">MKMAGLVLVVVGLAAWTINVCFFDYVDTVDMLQNSMFVPVSRLAILMGLGLLALHAAVRFLWRVINH</sequence>
<dbReference type="Proteomes" id="UP000318801">
    <property type="component" value="Unassembled WGS sequence"/>
</dbReference>
<proteinExistence type="predicted"/>
<dbReference type="RefSeq" id="WP_141150789.1">
    <property type="nucleotide sequence ID" value="NZ_VHLG01000017.1"/>
</dbReference>
<reference evidence="2 3" key="1">
    <citation type="submission" date="2019-06" db="EMBL/GenBank/DDBJ databases">
        <authorList>
            <person name="Li M."/>
        </authorList>
    </citation>
    <scope>NUCLEOTIDE SEQUENCE [LARGE SCALE GENOMIC DNA]</scope>
    <source>
        <strain evidence="2 3">BGMRC2036</strain>
    </source>
</reference>
<keyword evidence="1" id="KW-1133">Transmembrane helix</keyword>
<protein>
    <submittedName>
        <fullName evidence="2">DUF3955 domain-containing protein</fullName>
    </submittedName>
</protein>
<evidence type="ECO:0000313" key="3">
    <source>
        <dbReference type="Proteomes" id="UP000318801"/>
    </source>
</evidence>
<keyword evidence="1" id="KW-0472">Membrane</keyword>
<keyword evidence="3" id="KW-1185">Reference proteome</keyword>
<name>A0A506U1Y9_9HYPH</name>
<dbReference type="AlphaFoldDB" id="A0A506U1Y9"/>
<comment type="caution">
    <text evidence="2">The sequence shown here is derived from an EMBL/GenBank/DDBJ whole genome shotgun (WGS) entry which is preliminary data.</text>
</comment>